<dbReference type="Proteomes" id="UP001174136">
    <property type="component" value="Unassembled WGS sequence"/>
</dbReference>
<evidence type="ECO:0000313" key="9">
    <source>
        <dbReference type="Proteomes" id="UP001174136"/>
    </source>
</evidence>
<evidence type="ECO:0000256" key="1">
    <source>
        <dbReference type="ARBA" id="ARBA00004969"/>
    </source>
</evidence>
<comment type="catalytic activity">
    <reaction evidence="6">
        <text>N,N-dimethylethanolamine phosphate + S-adenosyl-L-methionine = phosphocholine + S-adenosyl-L-homocysteine + H(+)</text>
        <dbReference type="Rhea" id="RHEA:25325"/>
        <dbReference type="ChEBI" id="CHEBI:15378"/>
        <dbReference type="ChEBI" id="CHEBI:57856"/>
        <dbReference type="ChEBI" id="CHEBI:58641"/>
        <dbReference type="ChEBI" id="CHEBI:59789"/>
        <dbReference type="ChEBI" id="CHEBI:295975"/>
        <dbReference type="EC" id="2.1.1.103"/>
    </reaction>
    <physiologicalReaction direction="left-to-right" evidence="6">
        <dbReference type="Rhea" id="RHEA:25326"/>
    </physiologicalReaction>
</comment>
<evidence type="ECO:0000256" key="2">
    <source>
        <dbReference type="ARBA" id="ARBA00005189"/>
    </source>
</evidence>
<keyword evidence="9" id="KW-1185">Reference proteome</keyword>
<dbReference type="GO" id="GO:0000234">
    <property type="term" value="F:phosphoethanolamine N-methyltransferase activity"/>
    <property type="evidence" value="ECO:0007669"/>
    <property type="project" value="UniProtKB-EC"/>
</dbReference>
<dbReference type="EC" id="2.1.1.103" evidence="5"/>
<reference evidence="8" key="1">
    <citation type="journal article" date="2023" name="Front. Mar. Sci.">
        <title>A new Merluccius polli reference genome to investigate the effects of global change in West African waters.</title>
        <authorList>
            <person name="Mateo J.L."/>
            <person name="Blanco-Fernandez C."/>
            <person name="Garcia-Vazquez E."/>
            <person name="Machado-Schiaffino G."/>
        </authorList>
    </citation>
    <scope>NUCLEOTIDE SEQUENCE</scope>
    <source>
        <strain evidence="8">C29</strain>
        <tissue evidence="8">Fin</tissue>
    </source>
</reference>
<comment type="pathway">
    <text evidence="1">Phospholipid metabolism; phosphatidylcholine biosynthesis.</text>
</comment>
<dbReference type="Gene3D" id="3.40.50.150">
    <property type="entry name" value="Vaccinia Virus protein VP39"/>
    <property type="match status" value="1"/>
</dbReference>
<dbReference type="InterPro" id="IPR029063">
    <property type="entry name" value="SAM-dependent_MTases_sf"/>
</dbReference>
<organism evidence="8 9">
    <name type="scientific">Merluccius polli</name>
    <name type="common">Benguela hake</name>
    <name type="synonym">Merluccius cadenati</name>
    <dbReference type="NCBI Taxonomy" id="89951"/>
    <lineage>
        <taxon>Eukaryota</taxon>
        <taxon>Metazoa</taxon>
        <taxon>Chordata</taxon>
        <taxon>Craniata</taxon>
        <taxon>Vertebrata</taxon>
        <taxon>Euteleostomi</taxon>
        <taxon>Actinopterygii</taxon>
        <taxon>Neopterygii</taxon>
        <taxon>Teleostei</taxon>
        <taxon>Neoteleostei</taxon>
        <taxon>Acanthomorphata</taxon>
        <taxon>Zeiogadaria</taxon>
        <taxon>Gadariae</taxon>
        <taxon>Gadiformes</taxon>
        <taxon>Gadoidei</taxon>
        <taxon>Merlucciidae</taxon>
        <taxon>Merluccius</taxon>
    </lineage>
</organism>
<dbReference type="SUPFAM" id="SSF53335">
    <property type="entry name" value="S-adenosyl-L-methionine-dependent methyltransferases"/>
    <property type="match status" value="1"/>
</dbReference>
<evidence type="ECO:0000256" key="5">
    <source>
        <dbReference type="ARBA" id="ARBA00035674"/>
    </source>
</evidence>
<sequence length="416" mass="47191">MEDKLIVAVEKHSSCYDGIHLAIEKSNNKLQEERGFVVAGSDLIGCWLRLAPSANSTPPSVRHAFRLPLTNFDDSAVNVEEQLAAETMALYLVRDEDGQVRDVGIVIEGSIVLNHLGDLSRACCYLLGLTYALDLKYPKTVKYIFEVFQKMLVEVDAGNLSTKIMNIHNQFCWLLEKVPRFKVIQGGFSTFQQFLDNRLYTRRGILRYEKIFGAGYISTGGLTTTEEFVDLLNLKPGQKVLDVGCGIGGGNFYMAKVHFEVADATKRSFEEGSFDVIYSRDTILHIDDKLALFKRFHSRLRPGGQLLISDYCCGEKPWTPSFQEYVQQRGYILYTVKQYGEVIEEAGFCSVRAEDRTTQFIRAIQTELERADAIKGEFIKESSEEDYRAIVNGWSDKLQRCDTGDQRWGVFYATKL</sequence>
<keyword evidence="3" id="KW-0489">Methyltransferase</keyword>
<dbReference type="AlphaFoldDB" id="A0AA47MAJ1"/>
<dbReference type="PANTHER" id="PTHR44307:SF2">
    <property type="entry name" value="PHOSPHOETHANOLAMINE METHYLTRANSFERASE ISOFORM X1"/>
    <property type="match status" value="1"/>
</dbReference>
<comment type="catalytic activity">
    <reaction evidence="7">
        <text>N-methylethanolamine phosphate + S-adenosyl-L-methionine = N,N-dimethylethanolamine phosphate + S-adenosyl-L-homocysteine + H(+)</text>
        <dbReference type="Rhea" id="RHEA:25321"/>
        <dbReference type="ChEBI" id="CHEBI:15378"/>
        <dbReference type="ChEBI" id="CHEBI:57781"/>
        <dbReference type="ChEBI" id="CHEBI:57856"/>
        <dbReference type="ChEBI" id="CHEBI:58641"/>
        <dbReference type="ChEBI" id="CHEBI:59789"/>
        <dbReference type="EC" id="2.1.1.103"/>
    </reaction>
    <physiologicalReaction direction="left-to-right" evidence="7">
        <dbReference type="Rhea" id="RHEA:25322"/>
    </physiologicalReaction>
</comment>
<evidence type="ECO:0000256" key="4">
    <source>
        <dbReference type="ARBA" id="ARBA00022679"/>
    </source>
</evidence>
<dbReference type="PANTHER" id="PTHR44307">
    <property type="entry name" value="PHOSPHOETHANOLAMINE METHYLTRANSFERASE"/>
    <property type="match status" value="1"/>
</dbReference>
<keyword evidence="4" id="KW-0808">Transferase</keyword>
<proteinExistence type="predicted"/>
<name>A0AA47MAJ1_MERPO</name>
<evidence type="ECO:0000256" key="6">
    <source>
        <dbReference type="ARBA" id="ARBA00047619"/>
    </source>
</evidence>
<gene>
    <name evidence="8" type="primary">NMT3_5</name>
    <name evidence="8" type="ORF">N1851_027291</name>
</gene>
<accession>A0AA47MAJ1</accession>
<evidence type="ECO:0000256" key="3">
    <source>
        <dbReference type="ARBA" id="ARBA00022603"/>
    </source>
</evidence>
<evidence type="ECO:0000313" key="8">
    <source>
        <dbReference type="EMBL" id="KAK0136556.1"/>
    </source>
</evidence>
<comment type="pathway">
    <text evidence="2">Lipid metabolism.</text>
</comment>
<comment type="caution">
    <text evidence="8">The sequence shown here is derived from an EMBL/GenBank/DDBJ whole genome shotgun (WGS) entry which is preliminary data.</text>
</comment>
<dbReference type="EMBL" id="JAOPHQ010005143">
    <property type="protein sequence ID" value="KAK0136556.1"/>
    <property type="molecule type" value="Genomic_DNA"/>
</dbReference>
<dbReference type="Pfam" id="PF13489">
    <property type="entry name" value="Methyltransf_23"/>
    <property type="match status" value="1"/>
</dbReference>
<protein>
    <recommendedName>
        <fullName evidence="5">phosphoethanolamine N-methyltransferase</fullName>
        <ecNumber evidence="5">2.1.1.103</ecNumber>
    </recommendedName>
</protein>
<dbReference type="GO" id="GO:0032259">
    <property type="term" value="P:methylation"/>
    <property type="evidence" value="ECO:0007669"/>
    <property type="project" value="UniProtKB-KW"/>
</dbReference>
<dbReference type="CDD" id="cd02440">
    <property type="entry name" value="AdoMet_MTases"/>
    <property type="match status" value="1"/>
</dbReference>
<evidence type="ECO:0000256" key="7">
    <source>
        <dbReference type="ARBA" id="ARBA00047841"/>
    </source>
</evidence>